<organism evidence="2 3">
    <name type="scientific">Mycena albidolilacea</name>
    <dbReference type="NCBI Taxonomy" id="1033008"/>
    <lineage>
        <taxon>Eukaryota</taxon>
        <taxon>Fungi</taxon>
        <taxon>Dikarya</taxon>
        <taxon>Basidiomycota</taxon>
        <taxon>Agaricomycotina</taxon>
        <taxon>Agaricomycetes</taxon>
        <taxon>Agaricomycetidae</taxon>
        <taxon>Agaricales</taxon>
        <taxon>Marasmiineae</taxon>
        <taxon>Mycenaceae</taxon>
        <taxon>Mycena</taxon>
    </lineage>
</organism>
<protein>
    <submittedName>
        <fullName evidence="2">Uncharacterized protein</fullName>
    </submittedName>
</protein>
<dbReference type="AlphaFoldDB" id="A0AAD6YX09"/>
<feature type="region of interest" description="Disordered" evidence="1">
    <location>
        <begin position="1"/>
        <end position="29"/>
    </location>
</feature>
<dbReference type="Proteomes" id="UP001218218">
    <property type="component" value="Unassembled WGS sequence"/>
</dbReference>
<evidence type="ECO:0000256" key="1">
    <source>
        <dbReference type="SAM" id="MobiDB-lite"/>
    </source>
</evidence>
<dbReference type="EMBL" id="JARIHO010000151">
    <property type="protein sequence ID" value="KAJ7300841.1"/>
    <property type="molecule type" value="Genomic_DNA"/>
</dbReference>
<proteinExistence type="predicted"/>
<sequence>MPTAPRVPSGAKKVPKGLRASKTVKKAPKDLEQLPAPMVAALKLINDLKKTPLDGTSYRLLQGYMWTLRDSEHFSRTQVERILTKARSHALGEADLEVLRTAAPVRSGAQPVLALPVAEKNSYEINFATEIAHINTEIDRLGHHADDAGPILCRLDCLSKATTKVFKAEFLSNDFHANFLMVVHAPNGVNPSPGKALVVGDPNVINTVEGIPNKRMGALVNHARRKLKGSPVFLNRVRPVRNSNGECLQLVLRWILDLILHADEFLKDVKRCSGGKVSSLKGFPLNSIFVLRPNSESRPSSIESWSRTSSSIESWSRMPPTPDFLDVQIRKFGQVQLNPGCERSVSTKKIRADKACAPDFVDVQIRNFGQV</sequence>
<comment type="caution">
    <text evidence="2">The sequence shown here is derived from an EMBL/GenBank/DDBJ whole genome shotgun (WGS) entry which is preliminary data.</text>
</comment>
<gene>
    <name evidence="2" type="ORF">DFH08DRAFT_828118</name>
</gene>
<name>A0AAD6YX09_9AGAR</name>
<evidence type="ECO:0000313" key="2">
    <source>
        <dbReference type="EMBL" id="KAJ7300841.1"/>
    </source>
</evidence>
<keyword evidence="3" id="KW-1185">Reference proteome</keyword>
<accession>A0AAD6YX09</accession>
<evidence type="ECO:0000313" key="3">
    <source>
        <dbReference type="Proteomes" id="UP001218218"/>
    </source>
</evidence>
<reference evidence="2" key="1">
    <citation type="submission" date="2023-03" db="EMBL/GenBank/DDBJ databases">
        <title>Massive genome expansion in bonnet fungi (Mycena s.s.) driven by repeated elements and novel gene families across ecological guilds.</title>
        <authorList>
            <consortium name="Lawrence Berkeley National Laboratory"/>
            <person name="Harder C.B."/>
            <person name="Miyauchi S."/>
            <person name="Viragh M."/>
            <person name="Kuo A."/>
            <person name="Thoen E."/>
            <person name="Andreopoulos B."/>
            <person name="Lu D."/>
            <person name="Skrede I."/>
            <person name="Drula E."/>
            <person name="Henrissat B."/>
            <person name="Morin E."/>
            <person name="Kohler A."/>
            <person name="Barry K."/>
            <person name="LaButti K."/>
            <person name="Morin E."/>
            <person name="Salamov A."/>
            <person name="Lipzen A."/>
            <person name="Mereny Z."/>
            <person name="Hegedus B."/>
            <person name="Baldrian P."/>
            <person name="Stursova M."/>
            <person name="Weitz H."/>
            <person name="Taylor A."/>
            <person name="Grigoriev I.V."/>
            <person name="Nagy L.G."/>
            <person name="Martin F."/>
            <person name="Kauserud H."/>
        </authorList>
    </citation>
    <scope>NUCLEOTIDE SEQUENCE</scope>
    <source>
        <strain evidence="2">CBHHK002</strain>
    </source>
</reference>